<dbReference type="Gene3D" id="3.40.190.10">
    <property type="entry name" value="Periplasmic binding protein-like II"/>
    <property type="match status" value="1"/>
</dbReference>
<dbReference type="Gene3D" id="3.10.105.10">
    <property type="entry name" value="Dipeptide-binding Protein, Domain 3"/>
    <property type="match status" value="1"/>
</dbReference>
<evidence type="ECO:0000313" key="4">
    <source>
        <dbReference type="Proteomes" id="UP001060164"/>
    </source>
</evidence>
<evidence type="ECO:0000259" key="2">
    <source>
        <dbReference type="Pfam" id="PF00496"/>
    </source>
</evidence>
<dbReference type="EMBL" id="CP102290">
    <property type="protein sequence ID" value="UWP58827.1"/>
    <property type="molecule type" value="Genomic_DNA"/>
</dbReference>
<sequence length="520" mass="57452">MKKGTVRVLAAVMGVMMLAGCGNHNTNAVEKSQADTEEDRESAVFADTQCPTSLDPAESWNSWYTSRYGITETLYKLDENLEAQPFLANSCEMKDETTWVITLRDDVTYQNGEPVTAKSVKACWERTMDVNARMNELLFIESMTADGQILTVTTSEPVPAFVNGLSEPLTGIYDVTEPDTIAQQPIGTGPFKAVSYEVKKQAKVERYDGYWGGEPKLKEVTFNVIADTNSLAMAQQTGESDLSVSIPGTSLELFSDTSRYHVDGVPGSRGQVIFMNYENEFLKDINVRKALSMSIDKESYASVLNKGASVPTRGLYPDFMAFGADDGEGYDYDLEGAGKLLDEAGYRDTDGDGILEKDGKPLSLRIVTYSTKAELGMYCEEMASKLKEIGIDLQVEIYESVAEQQENGDFDLMMISFTMTPTGDPLYFANIAFKTDGSSNYGHYSNAGVDAVIEQMNREFDADKRVELAKEVQRLILEDAGYIVVGHSKYIYVMGNSVKGLKTNPSEYYLLDANTTIEES</sequence>
<dbReference type="SUPFAM" id="SSF53850">
    <property type="entry name" value="Periplasmic binding protein-like II"/>
    <property type="match status" value="1"/>
</dbReference>
<dbReference type="PANTHER" id="PTHR30290">
    <property type="entry name" value="PERIPLASMIC BINDING COMPONENT OF ABC TRANSPORTER"/>
    <property type="match status" value="1"/>
</dbReference>
<keyword evidence="1" id="KW-0732">Signal</keyword>
<gene>
    <name evidence="3" type="ORF">NQ502_15840</name>
</gene>
<feature type="domain" description="Solute-binding protein family 5" evidence="2">
    <location>
        <begin position="83"/>
        <end position="438"/>
    </location>
</feature>
<dbReference type="PANTHER" id="PTHR30290:SF81">
    <property type="entry name" value="OLIGOPEPTIDE-BINDING PROTEIN OPPA"/>
    <property type="match status" value="1"/>
</dbReference>
<dbReference type="PIRSF" id="PIRSF002741">
    <property type="entry name" value="MppA"/>
    <property type="match status" value="1"/>
</dbReference>
<name>A0ABY5VEU4_9FIRM</name>
<keyword evidence="4" id="KW-1185">Reference proteome</keyword>
<dbReference type="InterPro" id="IPR039424">
    <property type="entry name" value="SBP_5"/>
</dbReference>
<organism evidence="3 4">
    <name type="scientific">Ruminococcus gauvreauii</name>
    <dbReference type="NCBI Taxonomy" id="438033"/>
    <lineage>
        <taxon>Bacteria</taxon>
        <taxon>Bacillati</taxon>
        <taxon>Bacillota</taxon>
        <taxon>Clostridia</taxon>
        <taxon>Eubacteriales</taxon>
        <taxon>Oscillospiraceae</taxon>
        <taxon>Ruminococcus</taxon>
    </lineage>
</organism>
<proteinExistence type="predicted"/>
<dbReference type="CDD" id="cd08490">
    <property type="entry name" value="PBP2_NikA_DppA_OppA_like_3"/>
    <property type="match status" value="1"/>
</dbReference>
<reference evidence="3" key="1">
    <citation type="journal article" date="2022" name="Cell">
        <title>Design, construction, and in vivo augmentation of a complex gut microbiome.</title>
        <authorList>
            <person name="Cheng A.G."/>
            <person name="Ho P.Y."/>
            <person name="Aranda-Diaz A."/>
            <person name="Jain S."/>
            <person name="Yu F.B."/>
            <person name="Meng X."/>
            <person name="Wang M."/>
            <person name="Iakiviak M."/>
            <person name="Nagashima K."/>
            <person name="Zhao A."/>
            <person name="Murugkar P."/>
            <person name="Patil A."/>
            <person name="Atabakhsh K."/>
            <person name="Weakley A."/>
            <person name="Yan J."/>
            <person name="Brumbaugh A.R."/>
            <person name="Higginbottom S."/>
            <person name="Dimas A."/>
            <person name="Shiver A.L."/>
            <person name="Deutschbauer A."/>
            <person name="Neff N."/>
            <person name="Sonnenburg J.L."/>
            <person name="Huang K.C."/>
            <person name="Fischbach M.A."/>
        </authorList>
    </citation>
    <scope>NUCLEOTIDE SEQUENCE</scope>
    <source>
        <strain evidence="3">DSM 19829</strain>
    </source>
</reference>
<dbReference type="InterPro" id="IPR000914">
    <property type="entry name" value="SBP_5_dom"/>
</dbReference>
<dbReference type="Pfam" id="PF00496">
    <property type="entry name" value="SBP_bac_5"/>
    <property type="match status" value="1"/>
</dbReference>
<evidence type="ECO:0000313" key="3">
    <source>
        <dbReference type="EMBL" id="UWP58827.1"/>
    </source>
</evidence>
<accession>A0ABY5VEU4</accession>
<feature type="signal peptide" evidence="1">
    <location>
        <begin position="1"/>
        <end position="24"/>
    </location>
</feature>
<evidence type="ECO:0000256" key="1">
    <source>
        <dbReference type="SAM" id="SignalP"/>
    </source>
</evidence>
<dbReference type="RefSeq" id="WP_028527420.1">
    <property type="nucleotide sequence ID" value="NZ_CABLBR010000001.1"/>
</dbReference>
<feature type="chain" id="PRO_5046289276" evidence="1">
    <location>
        <begin position="25"/>
        <end position="520"/>
    </location>
</feature>
<dbReference type="InterPro" id="IPR030678">
    <property type="entry name" value="Peptide/Ni-bd"/>
</dbReference>
<protein>
    <submittedName>
        <fullName evidence="3">ABC transporter substrate-binding protein</fullName>
    </submittedName>
</protein>
<dbReference type="PROSITE" id="PS51257">
    <property type="entry name" value="PROKAR_LIPOPROTEIN"/>
    <property type="match status" value="1"/>
</dbReference>
<dbReference type="Proteomes" id="UP001060164">
    <property type="component" value="Chromosome"/>
</dbReference>